<evidence type="ECO:0000313" key="2">
    <source>
        <dbReference type="EMBL" id="BAP54431.1"/>
    </source>
</evidence>
<protein>
    <submittedName>
        <fullName evidence="2">Uncharacterized protein</fullName>
    </submittedName>
</protein>
<organism evidence="2 3">
    <name type="scientific">Thioploca ingrica</name>
    <dbReference type="NCBI Taxonomy" id="40754"/>
    <lineage>
        <taxon>Bacteria</taxon>
        <taxon>Pseudomonadati</taxon>
        <taxon>Pseudomonadota</taxon>
        <taxon>Gammaproteobacteria</taxon>
        <taxon>Thiotrichales</taxon>
        <taxon>Thiotrichaceae</taxon>
        <taxon>Thioploca</taxon>
    </lineage>
</organism>
<dbReference type="AlphaFoldDB" id="A0A090BU38"/>
<accession>A0A090BU38</accession>
<name>A0A090BU38_9GAMM</name>
<dbReference type="HOGENOM" id="CLU_2025686_0_0_6"/>
<dbReference type="EMBL" id="AP014633">
    <property type="protein sequence ID" value="BAP54431.1"/>
    <property type="molecule type" value="Genomic_DNA"/>
</dbReference>
<evidence type="ECO:0000313" key="3">
    <source>
        <dbReference type="Proteomes" id="UP000031623"/>
    </source>
</evidence>
<feature type="transmembrane region" description="Helical" evidence="1">
    <location>
        <begin position="6"/>
        <end position="21"/>
    </location>
</feature>
<feature type="transmembrane region" description="Helical" evidence="1">
    <location>
        <begin position="92"/>
        <end position="119"/>
    </location>
</feature>
<evidence type="ECO:0000256" key="1">
    <source>
        <dbReference type="SAM" id="Phobius"/>
    </source>
</evidence>
<dbReference type="Proteomes" id="UP000031623">
    <property type="component" value="Chromosome"/>
</dbReference>
<keyword evidence="1" id="KW-0812">Transmembrane</keyword>
<keyword evidence="1" id="KW-0472">Membrane</keyword>
<dbReference type="KEGG" id="tig:THII_0134"/>
<sequence length="122" mass="14017">MVFLQFFIISSIAGTLFLLINQRKNNKALLNIITITLLSLSASILILSQIPWPQKNPLMVFILPVWLLTVILSLEGLIIGQQLYQYQTIAKYYFIYITLFIFLFSLAAFLSLTILTAFYPYS</sequence>
<dbReference type="STRING" id="40754.THII_0134"/>
<gene>
    <name evidence="2" type="ORF">THII_0134</name>
</gene>
<feature type="transmembrane region" description="Helical" evidence="1">
    <location>
        <begin position="58"/>
        <end position="80"/>
    </location>
</feature>
<keyword evidence="3" id="KW-1185">Reference proteome</keyword>
<reference evidence="2 3" key="1">
    <citation type="journal article" date="2014" name="ISME J.">
        <title>Ecophysiology of Thioploca ingrica as revealed by the complete genome sequence supplemented with proteomic evidence.</title>
        <authorList>
            <person name="Kojima H."/>
            <person name="Ogura Y."/>
            <person name="Yamamoto N."/>
            <person name="Togashi T."/>
            <person name="Mori H."/>
            <person name="Watanabe T."/>
            <person name="Nemoto F."/>
            <person name="Kurokawa K."/>
            <person name="Hayashi T."/>
            <person name="Fukui M."/>
        </authorList>
    </citation>
    <scope>NUCLEOTIDE SEQUENCE [LARGE SCALE GENOMIC DNA]</scope>
</reference>
<feature type="transmembrane region" description="Helical" evidence="1">
    <location>
        <begin position="28"/>
        <end position="52"/>
    </location>
</feature>
<keyword evidence="1" id="KW-1133">Transmembrane helix</keyword>
<proteinExistence type="predicted"/>